<dbReference type="InterPro" id="IPR025420">
    <property type="entry name" value="DUF4143"/>
</dbReference>
<dbReference type="PANTHER" id="PTHR43566">
    <property type="entry name" value="CONSERVED PROTEIN"/>
    <property type="match status" value="1"/>
</dbReference>
<dbReference type="Proteomes" id="UP000228626">
    <property type="component" value="Unassembled WGS sequence"/>
</dbReference>
<dbReference type="SMART" id="SM00382">
    <property type="entry name" value="AAA"/>
    <property type="match status" value="1"/>
</dbReference>
<organism evidence="3 4">
    <name type="scientific">Candidatus Falkowbacteria bacterium CG10_big_fil_rev_8_21_14_0_10_43_10</name>
    <dbReference type="NCBI Taxonomy" id="1974567"/>
    <lineage>
        <taxon>Bacteria</taxon>
        <taxon>Candidatus Falkowiibacteriota</taxon>
    </lineage>
</organism>
<dbReference type="SUPFAM" id="SSF46785">
    <property type="entry name" value="Winged helix' DNA-binding domain"/>
    <property type="match status" value="1"/>
</dbReference>
<dbReference type="InterPro" id="IPR036390">
    <property type="entry name" value="WH_DNA-bd_sf"/>
</dbReference>
<name>A0A2H0V374_9BACT</name>
<sequence length="377" mass="44107">MQKFTRIIQKNIENKLFKGKIIIIYGARQVGKTTLVKQIIENRKEKSRYLNCELLSVQQGLEVREADRLKNFLGDYELIILDEAQKITEVGAILKIIHDTYPKLQIIATGSSSFDLANKTSEPLTGRAFRFTLYPFSPEEIKENSDLFSVEAKLENFLRFGSYPEVFFSSEEDAKERLNEISSNYLYKDILAIEGIKKSSIIVDLLRLLALQLGNEVSYNELAVNLGVSRQTVQKYINLLEQSFVVFTLRAFSRNLRKEIAKSVKIYFYDLGIRNSLIQNYNPMSLRNDTGALWENFMISERLKRSAYHNIYANYYFWRTYDQKEIDLIEEKDGALRAYEFKWNKEKYLPPKEFLSNYPNSSFQAVNKNNYYSFVSF</sequence>
<proteinExistence type="predicted"/>
<feature type="domain" description="AAA+ ATPase" evidence="2">
    <location>
        <begin position="18"/>
        <end position="139"/>
    </location>
</feature>
<dbReference type="InterPro" id="IPR003593">
    <property type="entry name" value="AAA+_ATPase"/>
</dbReference>
<dbReference type="SUPFAM" id="SSF52540">
    <property type="entry name" value="P-loop containing nucleoside triphosphate hydrolases"/>
    <property type="match status" value="1"/>
</dbReference>
<evidence type="ECO:0000259" key="2">
    <source>
        <dbReference type="SMART" id="SM00382"/>
    </source>
</evidence>
<dbReference type="Pfam" id="PF13173">
    <property type="entry name" value="AAA_14"/>
    <property type="match status" value="1"/>
</dbReference>
<dbReference type="AlphaFoldDB" id="A0A2H0V374"/>
<dbReference type="EMBL" id="PFAR01000004">
    <property type="protein sequence ID" value="PIR93522.1"/>
    <property type="molecule type" value="Genomic_DNA"/>
</dbReference>
<evidence type="ECO:0000256" key="1">
    <source>
        <dbReference type="ARBA" id="ARBA00023125"/>
    </source>
</evidence>
<dbReference type="Gene3D" id="1.10.10.10">
    <property type="entry name" value="Winged helix-like DNA-binding domain superfamily/Winged helix DNA-binding domain"/>
    <property type="match status" value="1"/>
</dbReference>
<dbReference type="GO" id="GO:0003677">
    <property type="term" value="F:DNA binding"/>
    <property type="evidence" value="ECO:0007669"/>
    <property type="project" value="UniProtKB-KW"/>
</dbReference>
<evidence type="ECO:0000313" key="4">
    <source>
        <dbReference type="Proteomes" id="UP000228626"/>
    </source>
</evidence>
<dbReference type="InterPro" id="IPR041682">
    <property type="entry name" value="AAA_14"/>
</dbReference>
<gene>
    <name evidence="3" type="ORF">COT99_00280</name>
</gene>
<dbReference type="CDD" id="cd00009">
    <property type="entry name" value="AAA"/>
    <property type="match status" value="1"/>
</dbReference>
<reference evidence="4" key="1">
    <citation type="submission" date="2017-09" db="EMBL/GenBank/DDBJ databases">
        <title>Depth-based differentiation of microbial function through sediment-hosted aquifers and enrichment of novel symbionts in the deep terrestrial subsurface.</title>
        <authorList>
            <person name="Probst A.J."/>
            <person name="Ladd B."/>
            <person name="Jarett J.K."/>
            <person name="Geller-Mcgrath D.E."/>
            <person name="Sieber C.M.K."/>
            <person name="Emerson J.B."/>
            <person name="Anantharaman K."/>
            <person name="Thomas B.C."/>
            <person name="Malmstrom R."/>
            <person name="Stieglmeier M."/>
            <person name="Klingl A."/>
            <person name="Woyke T."/>
            <person name="Ryan C.M."/>
            <person name="Banfield J.F."/>
        </authorList>
    </citation>
    <scope>NUCLEOTIDE SEQUENCE [LARGE SCALE GENOMIC DNA]</scope>
</reference>
<dbReference type="Gene3D" id="3.40.50.300">
    <property type="entry name" value="P-loop containing nucleotide triphosphate hydrolases"/>
    <property type="match status" value="1"/>
</dbReference>
<keyword evidence="1" id="KW-0238">DNA-binding</keyword>
<dbReference type="Pfam" id="PF13635">
    <property type="entry name" value="DUF4143"/>
    <property type="match status" value="1"/>
</dbReference>
<accession>A0A2H0V374</accession>
<protein>
    <recommendedName>
        <fullName evidence="2">AAA+ ATPase domain-containing protein</fullName>
    </recommendedName>
</protein>
<dbReference type="InterPro" id="IPR027417">
    <property type="entry name" value="P-loop_NTPase"/>
</dbReference>
<dbReference type="InterPro" id="IPR036388">
    <property type="entry name" value="WH-like_DNA-bd_sf"/>
</dbReference>
<evidence type="ECO:0000313" key="3">
    <source>
        <dbReference type="EMBL" id="PIR93522.1"/>
    </source>
</evidence>
<dbReference type="PANTHER" id="PTHR43566:SF1">
    <property type="entry name" value="AAA+ ATPASE DOMAIN-CONTAINING PROTEIN"/>
    <property type="match status" value="1"/>
</dbReference>
<comment type="caution">
    <text evidence="3">The sequence shown here is derived from an EMBL/GenBank/DDBJ whole genome shotgun (WGS) entry which is preliminary data.</text>
</comment>